<keyword evidence="9" id="KW-1185">Reference proteome</keyword>
<comment type="caution">
    <text evidence="6">Lacks conserved residue(s) required for the propagation of feature annotation.</text>
</comment>
<comment type="caution">
    <text evidence="8">The sequence shown here is derived from an EMBL/GenBank/DDBJ whole genome shotgun (WGS) entry which is preliminary data.</text>
</comment>
<evidence type="ECO:0000256" key="2">
    <source>
        <dbReference type="ARBA" id="ARBA00012759"/>
    </source>
</evidence>
<evidence type="ECO:0000256" key="3">
    <source>
        <dbReference type="ARBA" id="ARBA00022670"/>
    </source>
</evidence>
<accession>A0AAW1QUH8</accession>
<dbReference type="GO" id="GO:0004843">
    <property type="term" value="F:cysteine-type deubiquitinase activity"/>
    <property type="evidence" value="ECO:0007669"/>
    <property type="project" value="UniProtKB-EC"/>
</dbReference>
<evidence type="ECO:0000256" key="4">
    <source>
        <dbReference type="ARBA" id="ARBA00022786"/>
    </source>
</evidence>
<evidence type="ECO:0000256" key="1">
    <source>
        <dbReference type="ARBA" id="ARBA00000707"/>
    </source>
</evidence>
<evidence type="ECO:0000259" key="7">
    <source>
        <dbReference type="PROSITE" id="PS50957"/>
    </source>
</evidence>
<dbReference type="PROSITE" id="PS50957">
    <property type="entry name" value="JOSEPHIN"/>
    <property type="match status" value="1"/>
</dbReference>
<keyword evidence="4" id="KW-0833">Ubl conjugation pathway</keyword>
<dbReference type="EMBL" id="JALJOU010000076">
    <property type="protein sequence ID" value="KAK9825183.1"/>
    <property type="molecule type" value="Genomic_DNA"/>
</dbReference>
<dbReference type="AlphaFoldDB" id="A0AAW1QUH8"/>
<dbReference type="EC" id="3.4.19.12" evidence="2"/>
<keyword evidence="5" id="KW-0378">Hydrolase</keyword>
<dbReference type="InterPro" id="IPR006155">
    <property type="entry name" value="Josephin"/>
</dbReference>
<evidence type="ECO:0000256" key="5">
    <source>
        <dbReference type="ARBA" id="ARBA00022801"/>
    </source>
</evidence>
<organism evidence="8 9">
    <name type="scientific">Elliptochloris bilobata</name>
    <dbReference type="NCBI Taxonomy" id="381761"/>
    <lineage>
        <taxon>Eukaryota</taxon>
        <taxon>Viridiplantae</taxon>
        <taxon>Chlorophyta</taxon>
        <taxon>core chlorophytes</taxon>
        <taxon>Trebouxiophyceae</taxon>
        <taxon>Trebouxiophyceae incertae sedis</taxon>
        <taxon>Elliptochloris clade</taxon>
        <taxon>Elliptochloris</taxon>
    </lineage>
</organism>
<dbReference type="Pfam" id="PF02099">
    <property type="entry name" value="Josephin"/>
    <property type="match status" value="1"/>
</dbReference>
<protein>
    <recommendedName>
        <fullName evidence="2">ubiquitinyl hydrolase 1</fullName>
        <ecNumber evidence="2">3.4.19.12</ecNumber>
    </recommendedName>
</protein>
<comment type="catalytic activity">
    <reaction evidence="1">
        <text>Thiol-dependent hydrolysis of ester, thioester, amide, peptide and isopeptide bonds formed by the C-terminal Gly of ubiquitin (a 76-residue protein attached to proteins as an intracellular targeting signal).</text>
        <dbReference type="EC" id="3.4.19.12"/>
    </reaction>
</comment>
<feature type="domain" description="Josephin" evidence="7">
    <location>
        <begin position="1"/>
        <end position="73"/>
    </location>
</feature>
<evidence type="ECO:0000313" key="8">
    <source>
        <dbReference type="EMBL" id="KAK9825183.1"/>
    </source>
</evidence>
<name>A0AAW1QUH8_9CHLO</name>
<dbReference type="GO" id="GO:0006508">
    <property type="term" value="P:proteolysis"/>
    <property type="evidence" value="ECO:0007669"/>
    <property type="project" value="UniProtKB-KW"/>
</dbReference>
<dbReference type="GO" id="GO:0016579">
    <property type="term" value="P:protein deubiquitination"/>
    <property type="evidence" value="ECO:0007669"/>
    <property type="project" value="InterPro"/>
</dbReference>
<sequence length="73" mass="8107">MAYHERQRLQLCALHTLNNLFQEQAFTQDDLALLPGSSNPGAADEAARQFLLDVQRELQGALIFLVRDAAAPN</sequence>
<evidence type="ECO:0000256" key="6">
    <source>
        <dbReference type="PROSITE-ProRule" id="PRU00331"/>
    </source>
</evidence>
<reference evidence="8 9" key="1">
    <citation type="journal article" date="2024" name="Nat. Commun.">
        <title>Phylogenomics reveals the evolutionary origins of lichenization in chlorophyte algae.</title>
        <authorList>
            <person name="Puginier C."/>
            <person name="Libourel C."/>
            <person name="Otte J."/>
            <person name="Skaloud P."/>
            <person name="Haon M."/>
            <person name="Grisel S."/>
            <person name="Petersen M."/>
            <person name="Berrin J.G."/>
            <person name="Delaux P.M."/>
            <person name="Dal Grande F."/>
            <person name="Keller J."/>
        </authorList>
    </citation>
    <scope>NUCLEOTIDE SEQUENCE [LARGE SCALE GENOMIC DNA]</scope>
    <source>
        <strain evidence="8 9">SAG 245.80</strain>
    </source>
</reference>
<dbReference type="Proteomes" id="UP001445335">
    <property type="component" value="Unassembled WGS sequence"/>
</dbReference>
<gene>
    <name evidence="8" type="ORF">WJX81_003997</name>
</gene>
<evidence type="ECO:0000313" key="9">
    <source>
        <dbReference type="Proteomes" id="UP001445335"/>
    </source>
</evidence>
<keyword evidence="3" id="KW-0645">Protease</keyword>
<proteinExistence type="predicted"/>